<dbReference type="InterPro" id="IPR000843">
    <property type="entry name" value="HTH_LacI"/>
</dbReference>
<proteinExistence type="predicted"/>
<dbReference type="Pfam" id="PF00356">
    <property type="entry name" value="LacI"/>
    <property type="match status" value="1"/>
</dbReference>
<evidence type="ECO:0000259" key="5">
    <source>
        <dbReference type="PROSITE" id="PS50943"/>
    </source>
</evidence>
<organism evidence="6 7">
    <name type="scientific">Thermanaerothrix solaris</name>
    <dbReference type="NCBI Taxonomy" id="3058434"/>
    <lineage>
        <taxon>Bacteria</taxon>
        <taxon>Bacillati</taxon>
        <taxon>Chloroflexota</taxon>
        <taxon>Anaerolineae</taxon>
        <taxon>Anaerolineales</taxon>
        <taxon>Anaerolineaceae</taxon>
        <taxon>Thermanaerothrix</taxon>
    </lineage>
</organism>
<dbReference type="InterPro" id="IPR028082">
    <property type="entry name" value="Peripla_BP_I"/>
</dbReference>
<accession>A0ABU3NL61</accession>
<dbReference type="PRINTS" id="PR00036">
    <property type="entry name" value="HTHLACI"/>
</dbReference>
<dbReference type="Gene3D" id="1.10.260.40">
    <property type="entry name" value="lambda repressor-like DNA-binding domains"/>
    <property type="match status" value="1"/>
</dbReference>
<gene>
    <name evidence="6" type="ORF">QYE77_04845</name>
</gene>
<dbReference type="Gene3D" id="3.40.50.2300">
    <property type="match status" value="2"/>
</dbReference>
<dbReference type="RefSeq" id="WP_315624248.1">
    <property type="nucleotide sequence ID" value="NZ_JAUHMF010000001.1"/>
</dbReference>
<comment type="caution">
    <text evidence="6">The sequence shown here is derived from an EMBL/GenBank/DDBJ whole genome shotgun (WGS) entry which is preliminary data.</text>
</comment>
<feature type="domain" description="HTH lacI-type" evidence="4">
    <location>
        <begin position="4"/>
        <end position="58"/>
    </location>
</feature>
<evidence type="ECO:0000313" key="7">
    <source>
        <dbReference type="Proteomes" id="UP001254165"/>
    </source>
</evidence>
<evidence type="ECO:0000256" key="3">
    <source>
        <dbReference type="ARBA" id="ARBA00023163"/>
    </source>
</evidence>
<reference evidence="6 7" key="1">
    <citation type="submission" date="2023-07" db="EMBL/GenBank/DDBJ databases">
        <title>Novel species of Thermanaerothrix with wide hydrolytic capabilities.</title>
        <authorList>
            <person name="Zayulina K.S."/>
            <person name="Podosokorskaya O.A."/>
            <person name="Elcheninov A.G."/>
        </authorList>
    </citation>
    <scope>NUCLEOTIDE SEQUENCE [LARGE SCALE GENOMIC DNA]</scope>
    <source>
        <strain evidence="6 7">4228-RoL</strain>
    </source>
</reference>
<keyword evidence="7" id="KW-1185">Reference proteome</keyword>
<protein>
    <submittedName>
        <fullName evidence="6">LacI family DNA-binding transcriptional regulator</fullName>
    </submittedName>
</protein>
<dbReference type="PANTHER" id="PTHR30146">
    <property type="entry name" value="LACI-RELATED TRANSCRIPTIONAL REPRESSOR"/>
    <property type="match status" value="1"/>
</dbReference>
<dbReference type="EMBL" id="JAUHMF010000001">
    <property type="protein sequence ID" value="MDT8897585.1"/>
    <property type="molecule type" value="Genomic_DNA"/>
</dbReference>
<dbReference type="CDD" id="cd01392">
    <property type="entry name" value="HTH_LacI"/>
    <property type="match status" value="1"/>
</dbReference>
<dbReference type="PANTHER" id="PTHR30146:SF109">
    <property type="entry name" value="HTH-TYPE TRANSCRIPTIONAL REGULATOR GALS"/>
    <property type="match status" value="1"/>
</dbReference>
<dbReference type="Proteomes" id="UP001254165">
    <property type="component" value="Unassembled WGS sequence"/>
</dbReference>
<dbReference type="PROSITE" id="PS50943">
    <property type="entry name" value="HTH_CROC1"/>
    <property type="match status" value="1"/>
</dbReference>
<evidence type="ECO:0000256" key="1">
    <source>
        <dbReference type="ARBA" id="ARBA00023015"/>
    </source>
</evidence>
<sequence length="343" mass="37397">MSNLTLEDIARQAGVSRSTVSRVLNDHPNVREEVRRRVLDVIRQTGYHPNAAARTLASQRSLMLGLVLPRSVSSIFSDPYFPRLTQGIAQACNHYNYTLALFLVSSAEDEAKIYPRISRRGLLDGILLQSGQIGDQLMDRLLASNIPLVVIGRPFNPDGVSYIDVDNVNAAYNAVSHLIRLGYQRIATIAGPDNSTVSIDRKEGYARALQERGRKIDPSLIVEGDFTEAGGYYAMQSLLPARPDAVFAASDAMAIGAMRAIHEAGLRIPEDIAVVGFDDLPFAATATPPLTTIRQPIAPLGFKAVEILLDLIENGAQPPRRVIMDTELVVRDSCGALKRRSPG</sequence>
<dbReference type="PROSITE" id="PS00356">
    <property type="entry name" value="HTH_LACI_1"/>
    <property type="match status" value="1"/>
</dbReference>
<keyword evidence="3" id="KW-0804">Transcription</keyword>
<keyword evidence="1" id="KW-0805">Transcription regulation</keyword>
<dbReference type="SUPFAM" id="SSF47413">
    <property type="entry name" value="lambda repressor-like DNA-binding domains"/>
    <property type="match status" value="1"/>
</dbReference>
<keyword evidence="2 6" id="KW-0238">DNA-binding</keyword>
<dbReference type="CDD" id="cd06267">
    <property type="entry name" value="PBP1_LacI_sugar_binding-like"/>
    <property type="match status" value="1"/>
</dbReference>
<dbReference type="PROSITE" id="PS50932">
    <property type="entry name" value="HTH_LACI_2"/>
    <property type="match status" value="1"/>
</dbReference>
<dbReference type="InterPro" id="IPR010982">
    <property type="entry name" value="Lambda_DNA-bd_dom_sf"/>
</dbReference>
<dbReference type="InterPro" id="IPR001387">
    <property type="entry name" value="Cro/C1-type_HTH"/>
</dbReference>
<dbReference type="GO" id="GO:0003677">
    <property type="term" value="F:DNA binding"/>
    <property type="evidence" value="ECO:0007669"/>
    <property type="project" value="UniProtKB-KW"/>
</dbReference>
<evidence type="ECO:0000259" key="4">
    <source>
        <dbReference type="PROSITE" id="PS50932"/>
    </source>
</evidence>
<feature type="domain" description="HTH cro/C1-type" evidence="5">
    <location>
        <begin position="3"/>
        <end position="26"/>
    </location>
</feature>
<dbReference type="InterPro" id="IPR046335">
    <property type="entry name" value="LacI/GalR-like_sensor"/>
</dbReference>
<name>A0ABU3NL61_9CHLR</name>
<evidence type="ECO:0000256" key="2">
    <source>
        <dbReference type="ARBA" id="ARBA00023125"/>
    </source>
</evidence>
<dbReference type="Pfam" id="PF13377">
    <property type="entry name" value="Peripla_BP_3"/>
    <property type="match status" value="1"/>
</dbReference>
<dbReference type="SUPFAM" id="SSF53822">
    <property type="entry name" value="Periplasmic binding protein-like I"/>
    <property type="match status" value="1"/>
</dbReference>
<evidence type="ECO:0000313" key="6">
    <source>
        <dbReference type="EMBL" id="MDT8897585.1"/>
    </source>
</evidence>
<dbReference type="SMART" id="SM00354">
    <property type="entry name" value="HTH_LACI"/>
    <property type="match status" value="1"/>
</dbReference>